<organism evidence="2 3">
    <name type="scientific">Salinicoccus bachuensis</name>
    <dbReference type="NCBI Taxonomy" id="3136731"/>
    <lineage>
        <taxon>Bacteria</taxon>
        <taxon>Bacillati</taxon>
        <taxon>Bacillota</taxon>
        <taxon>Bacilli</taxon>
        <taxon>Bacillales</taxon>
        <taxon>Staphylococcaceae</taxon>
        <taxon>Salinicoccus</taxon>
    </lineage>
</organism>
<dbReference type="EMBL" id="CP138333">
    <property type="protein sequence ID" value="WZX29561.1"/>
    <property type="molecule type" value="Genomic_DNA"/>
</dbReference>
<evidence type="ECO:0000313" key="3">
    <source>
        <dbReference type="Proteomes" id="UP001455384"/>
    </source>
</evidence>
<keyword evidence="3" id="KW-1185">Reference proteome</keyword>
<name>A0ABZ3CIB8_9STAP</name>
<reference evidence="3" key="1">
    <citation type="submission" date="2023-10" db="EMBL/GenBank/DDBJ databases">
        <title>Genome analysis and identification of Salinococcus sp. Bachu38 nov., a PGPR from the rhizosphere of Tamarix.</title>
        <authorList>
            <person name="Liang Z."/>
            <person name="Zhang X."/>
            <person name="Jia J."/>
            <person name="Chen X."/>
            <person name="Wang Y."/>
            <person name="Wang Q."/>
            <person name="Wang R."/>
        </authorList>
    </citation>
    <scope>NUCLEOTIDE SEQUENCE [LARGE SCALE GENOMIC DNA]</scope>
    <source>
        <strain evidence="3">Bachu38</strain>
    </source>
</reference>
<dbReference type="Proteomes" id="UP001455384">
    <property type="component" value="Chromosome"/>
</dbReference>
<accession>A0ABZ3CIB8</accession>
<protein>
    <submittedName>
        <fullName evidence="2">Uncharacterized protein</fullName>
    </submittedName>
</protein>
<proteinExistence type="predicted"/>
<evidence type="ECO:0000313" key="2">
    <source>
        <dbReference type="EMBL" id="WZX29561.1"/>
    </source>
</evidence>
<gene>
    <name evidence="2" type="ORF">RQP18_13095</name>
</gene>
<feature type="compositionally biased region" description="Basic and acidic residues" evidence="1">
    <location>
        <begin position="1"/>
        <end position="24"/>
    </location>
</feature>
<dbReference type="RefSeq" id="WP_342388117.1">
    <property type="nucleotide sequence ID" value="NZ_CP138333.2"/>
</dbReference>
<sequence length="45" mass="5243">MTENKNNKETKKENSRPHALKESKNFTTSEYNPKPKNSPEPPKKD</sequence>
<feature type="region of interest" description="Disordered" evidence="1">
    <location>
        <begin position="1"/>
        <end position="45"/>
    </location>
</feature>
<evidence type="ECO:0000256" key="1">
    <source>
        <dbReference type="SAM" id="MobiDB-lite"/>
    </source>
</evidence>
<feature type="compositionally biased region" description="Pro residues" evidence="1">
    <location>
        <begin position="36"/>
        <end position="45"/>
    </location>
</feature>